<dbReference type="OrthoDB" id="9769523at2"/>
<feature type="active site" description="Proton donor/acceptor" evidence="3">
    <location>
        <position position="233"/>
    </location>
</feature>
<keyword evidence="8" id="KW-1185">Reference proteome</keyword>
<dbReference type="RefSeq" id="WP_110394063.1">
    <property type="nucleotide sequence ID" value="NZ_JADIJL010000001.1"/>
</dbReference>
<name>A0A2V3W826_9BACI</name>
<dbReference type="EMBL" id="QJJQ01000002">
    <property type="protein sequence ID" value="PXW89328.1"/>
    <property type="molecule type" value="Genomic_DNA"/>
</dbReference>
<dbReference type="InterPro" id="IPR016039">
    <property type="entry name" value="Thiolase-like"/>
</dbReference>
<dbReference type="GO" id="GO:0006084">
    <property type="term" value="P:acetyl-CoA metabolic process"/>
    <property type="evidence" value="ECO:0007669"/>
    <property type="project" value="InterPro"/>
</dbReference>
<evidence type="ECO:0000259" key="5">
    <source>
        <dbReference type="Pfam" id="PF01154"/>
    </source>
</evidence>
<feature type="domain" description="Hydroxymethylglutaryl-coenzyme A synthase N-terminal" evidence="5">
    <location>
        <begin position="2"/>
        <end position="165"/>
    </location>
</feature>
<reference evidence="7 8" key="1">
    <citation type="submission" date="2018-05" db="EMBL/GenBank/DDBJ databases">
        <title>Genomic Encyclopedia of Type Strains, Phase IV (KMG-IV): sequencing the most valuable type-strain genomes for metagenomic binning, comparative biology and taxonomic classification.</title>
        <authorList>
            <person name="Goeker M."/>
        </authorList>
    </citation>
    <scope>NUCLEOTIDE SEQUENCE [LARGE SCALE GENOMIC DNA]</scope>
    <source>
        <strain evidence="7 8">DSM 28556</strain>
    </source>
</reference>
<dbReference type="PANTHER" id="PTHR43323:SF2">
    <property type="entry name" value="HYDROXYMETHYLGLUTARYL-COA SYNTHASE"/>
    <property type="match status" value="1"/>
</dbReference>
<feature type="binding site" evidence="4">
    <location>
        <position position="275"/>
    </location>
    <ligand>
        <name>(3S)-3-hydroxy-3-methylglutaryl-CoA</name>
        <dbReference type="ChEBI" id="CHEBI:43074"/>
    </ligand>
</feature>
<dbReference type="InterPro" id="IPR013746">
    <property type="entry name" value="HMG_CoA_synt_C_dom"/>
</dbReference>
<feature type="domain" description="Hydroxymethylglutaryl-coenzyme A synthase C-terminal" evidence="6">
    <location>
        <begin position="179"/>
        <end position="250"/>
    </location>
</feature>
<protein>
    <submittedName>
        <fullName evidence="7">Hydroxymethylglutaryl-CoA synthase</fullName>
    </submittedName>
</protein>
<dbReference type="CDD" id="cd00827">
    <property type="entry name" value="init_cond_enzymes"/>
    <property type="match status" value="1"/>
</dbReference>
<dbReference type="Pfam" id="PF01154">
    <property type="entry name" value="HMG_CoA_synt_N"/>
    <property type="match status" value="1"/>
</dbReference>
<dbReference type="AlphaFoldDB" id="A0A2V3W826"/>
<organism evidence="7 8">
    <name type="scientific">Pseudogracilibacillus auburnensis</name>
    <dbReference type="NCBI Taxonomy" id="1494959"/>
    <lineage>
        <taxon>Bacteria</taxon>
        <taxon>Bacillati</taxon>
        <taxon>Bacillota</taxon>
        <taxon>Bacilli</taxon>
        <taxon>Bacillales</taxon>
        <taxon>Bacillaceae</taxon>
        <taxon>Pseudogracilibacillus</taxon>
    </lineage>
</organism>
<dbReference type="SUPFAM" id="SSF53901">
    <property type="entry name" value="Thiolase-like"/>
    <property type="match status" value="2"/>
</dbReference>
<dbReference type="NCBIfam" id="TIGR01835">
    <property type="entry name" value="HMG-CoA-S_prok"/>
    <property type="match status" value="1"/>
</dbReference>
<feature type="domain" description="Hydroxymethylglutaryl-coenzyme A synthase C-terminal" evidence="6">
    <location>
        <begin position="255"/>
        <end position="351"/>
    </location>
</feature>
<feature type="binding site" evidence="4">
    <location>
        <position position="143"/>
    </location>
    <ligand>
        <name>(3S)-3-hydroxy-3-methylglutaryl-CoA</name>
        <dbReference type="ChEBI" id="CHEBI:43074"/>
    </ligand>
</feature>
<evidence type="ECO:0000256" key="1">
    <source>
        <dbReference type="ARBA" id="ARBA00007061"/>
    </source>
</evidence>
<comment type="similarity">
    <text evidence="1">Belongs to the thiolase-like superfamily. HMG-CoA synthase family.</text>
</comment>
<gene>
    <name evidence="7" type="ORF">DFR56_102104</name>
</gene>
<feature type="active site" description="Acyl-thioester intermediate" evidence="3">
    <location>
        <position position="111"/>
    </location>
</feature>
<keyword evidence="2" id="KW-0808">Transferase</keyword>
<proteinExistence type="inferred from homology"/>
<feature type="active site" description="Proton donor/acceptor" evidence="3">
    <location>
        <position position="79"/>
    </location>
</feature>
<comment type="caution">
    <text evidence="7">The sequence shown here is derived from an EMBL/GenBank/DDBJ whole genome shotgun (WGS) entry which is preliminary data.</text>
</comment>
<evidence type="ECO:0000256" key="2">
    <source>
        <dbReference type="ARBA" id="ARBA00022679"/>
    </source>
</evidence>
<evidence type="ECO:0000256" key="4">
    <source>
        <dbReference type="PIRSR" id="PIRSR611554-2"/>
    </source>
</evidence>
<evidence type="ECO:0000259" key="6">
    <source>
        <dbReference type="Pfam" id="PF08540"/>
    </source>
</evidence>
<dbReference type="GO" id="GO:0004421">
    <property type="term" value="F:hydroxymethylglutaryl-CoA synthase activity"/>
    <property type="evidence" value="ECO:0007669"/>
    <property type="project" value="InterPro"/>
</dbReference>
<feature type="binding site" evidence="4">
    <location>
        <position position="242"/>
    </location>
    <ligand>
        <name>(3S)-3-hydroxy-3-methylglutaryl-CoA</name>
        <dbReference type="ChEBI" id="CHEBI:43074"/>
    </ligand>
</feature>
<sequence length="393" mass="43801">MKIGIDKIGFYTPHLYVDMNELAVARDVEPEKFTIGIGQDEMAIAPITQDPVTLAANAALNILDEEDVSKIDFVMFGTETGIDHSKSAGVYVHHLLGLNPSARTIELKQACYGATAAIQLAKGHIALNPESKVLVLASDIARYGLQTPGEVTQGAGAVALIISADPKIMVLENEQAYVTKDIMDFWRPTYSDIAFVDGKFSNDQYLAFFNTVWAQYKEKANKNIEDFAAICYHLPYTKMGLKALRTILEEGEERTQERLQENFQLSTKYSRKVGNIYTASLYLGLLSLLEMNENLQAGERIGLFSYGSGAVGEFFSGVLQPNYRDYLIVEKHQELFANRKRVTVAEYEEIFTESLPTDGSTVEFETVNDPAAICLTGITEHMRQYLNKSEHSE</sequence>
<dbReference type="PANTHER" id="PTHR43323">
    <property type="entry name" value="3-HYDROXY-3-METHYLGLUTARYL COENZYME A SYNTHASE"/>
    <property type="match status" value="1"/>
</dbReference>
<dbReference type="Gene3D" id="3.40.47.10">
    <property type="match status" value="2"/>
</dbReference>
<dbReference type="InterPro" id="IPR013528">
    <property type="entry name" value="HMG_CoA_synth_N"/>
</dbReference>
<dbReference type="Proteomes" id="UP000247978">
    <property type="component" value="Unassembled WGS sequence"/>
</dbReference>
<evidence type="ECO:0000313" key="7">
    <source>
        <dbReference type="EMBL" id="PXW89328.1"/>
    </source>
</evidence>
<evidence type="ECO:0000256" key="3">
    <source>
        <dbReference type="PIRSR" id="PIRSR611554-1"/>
    </source>
</evidence>
<dbReference type="Pfam" id="PF08540">
    <property type="entry name" value="HMG_CoA_synt_C"/>
    <property type="match status" value="2"/>
</dbReference>
<dbReference type="InterPro" id="IPR011554">
    <property type="entry name" value="HMG_CoA_synthase_prok"/>
</dbReference>
<accession>A0A2V3W826</accession>
<evidence type="ECO:0000313" key="8">
    <source>
        <dbReference type="Proteomes" id="UP000247978"/>
    </source>
</evidence>